<dbReference type="EMBL" id="FNAQ01000005">
    <property type="protein sequence ID" value="SDE22830.1"/>
    <property type="molecule type" value="Genomic_DNA"/>
</dbReference>
<dbReference type="AlphaFoldDB" id="A0A1G7B7L6"/>
<accession>A0A1G7B7L6</accession>
<organism evidence="1 2">
    <name type="scientific">Desulfuromonas thiophila</name>
    <dbReference type="NCBI Taxonomy" id="57664"/>
    <lineage>
        <taxon>Bacteria</taxon>
        <taxon>Pseudomonadati</taxon>
        <taxon>Thermodesulfobacteriota</taxon>
        <taxon>Desulfuromonadia</taxon>
        <taxon>Desulfuromonadales</taxon>
        <taxon>Desulfuromonadaceae</taxon>
        <taxon>Desulfuromonas</taxon>
    </lineage>
</organism>
<evidence type="ECO:0000313" key="1">
    <source>
        <dbReference type="EMBL" id="SDE22830.1"/>
    </source>
</evidence>
<dbReference type="Proteomes" id="UP000243205">
    <property type="component" value="Unassembled WGS sequence"/>
</dbReference>
<dbReference type="STRING" id="57664.SAMN05661003_10594"/>
<sequence length="92" mass="10067">MKQQMIWLLTGAAAMLLVLLLVGATDYSAPNYGRFQLSTFSADMDDNKAAVGAFVIDTATGETRTVYYRLIDSQGGGSIFKNDLKKPFHSIQ</sequence>
<reference evidence="2" key="1">
    <citation type="submission" date="2016-10" db="EMBL/GenBank/DDBJ databases">
        <authorList>
            <person name="Varghese N."/>
            <person name="Submissions S."/>
        </authorList>
    </citation>
    <scope>NUCLEOTIDE SEQUENCE [LARGE SCALE GENOMIC DNA]</scope>
    <source>
        <strain evidence="2">DSM 8987</strain>
    </source>
</reference>
<name>A0A1G7B7L6_9BACT</name>
<keyword evidence="2" id="KW-1185">Reference proteome</keyword>
<gene>
    <name evidence="1" type="ORF">SAMN05661003_10594</name>
</gene>
<proteinExistence type="predicted"/>
<evidence type="ECO:0000313" key="2">
    <source>
        <dbReference type="Proteomes" id="UP000243205"/>
    </source>
</evidence>
<protein>
    <submittedName>
        <fullName evidence="1">Uncharacterized protein</fullName>
    </submittedName>
</protein>